<evidence type="ECO:0000313" key="2">
    <source>
        <dbReference type="EMBL" id="OIP97908.1"/>
    </source>
</evidence>
<gene>
    <name evidence="2" type="ORF">AUK40_02295</name>
</gene>
<dbReference type="Proteomes" id="UP000183245">
    <property type="component" value="Unassembled WGS sequence"/>
</dbReference>
<keyword evidence="1" id="KW-0732">Signal</keyword>
<feature type="chain" id="PRO_5012114176" description="Secreted protein" evidence="1">
    <location>
        <begin position="29"/>
        <end position="208"/>
    </location>
</feature>
<evidence type="ECO:0000313" key="3">
    <source>
        <dbReference type="Proteomes" id="UP000183245"/>
    </source>
</evidence>
<name>A0A1J5ILH0_9BACT</name>
<sequence>MNRLNLVVKGLFVSGFLAMVVGMHLSEAQGATTKDTGNDTTGTTTGVSTATTAVQPGAVAVMAGWWPTSYFGKTTISRDSVNECCYNSASLALGENTRADRTKKASISFHNAGIAEGSLEMAADNNPRRLSTLDHQNYGLSLEVSGVVMARQGAPACGGVPEGFSFTGDGCQDTGMFSMGDGDLRFISNQQTKMYIDAGGNVCIGSCQ</sequence>
<protein>
    <recommendedName>
        <fullName evidence="4">Secreted protein</fullName>
    </recommendedName>
</protein>
<feature type="signal peptide" evidence="1">
    <location>
        <begin position="1"/>
        <end position="28"/>
    </location>
</feature>
<dbReference type="STRING" id="1817892.AUK40_02295"/>
<reference evidence="2 3" key="1">
    <citation type="journal article" date="2016" name="Environ. Microbiol.">
        <title>Genomic resolution of a cold subsurface aquifer community provides metabolic insights for novel microbes adapted to high CO concentrations.</title>
        <authorList>
            <person name="Probst A.J."/>
            <person name="Castelle C.J."/>
            <person name="Singh A."/>
            <person name="Brown C.T."/>
            <person name="Anantharaman K."/>
            <person name="Sharon I."/>
            <person name="Hug L.A."/>
            <person name="Burstein D."/>
            <person name="Emerson J.B."/>
            <person name="Thomas B.C."/>
            <person name="Banfield J.F."/>
        </authorList>
    </citation>
    <scope>NUCLEOTIDE SEQUENCE [LARGE SCALE GENOMIC DNA]</scope>
    <source>
        <strain evidence="2">CG2_30_54_11</strain>
    </source>
</reference>
<evidence type="ECO:0000256" key="1">
    <source>
        <dbReference type="SAM" id="SignalP"/>
    </source>
</evidence>
<comment type="caution">
    <text evidence="2">The sequence shown here is derived from an EMBL/GenBank/DDBJ whole genome shotgun (WGS) entry which is preliminary data.</text>
</comment>
<dbReference type="EMBL" id="MNZT01000043">
    <property type="protein sequence ID" value="OIP97908.1"/>
    <property type="molecule type" value="Genomic_DNA"/>
</dbReference>
<accession>A0A1J5ILH0</accession>
<organism evidence="2 3">
    <name type="scientific">Candidatus Wirthbacteria bacterium CG2_30_54_11</name>
    <dbReference type="NCBI Taxonomy" id="1817892"/>
    <lineage>
        <taxon>Bacteria</taxon>
        <taxon>Candidatus Wirthbacteria</taxon>
    </lineage>
</organism>
<evidence type="ECO:0008006" key="4">
    <source>
        <dbReference type="Google" id="ProtNLM"/>
    </source>
</evidence>
<dbReference type="AlphaFoldDB" id="A0A1J5ILH0"/>
<proteinExistence type="predicted"/>